<feature type="domain" description="Cation/H+ exchanger transmembrane" evidence="8">
    <location>
        <begin position="13"/>
        <end position="366"/>
    </location>
</feature>
<gene>
    <name evidence="10" type="ORF">AYJ54_25240</name>
</gene>
<dbReference type="InterPro" id="IPR036291">
    <property type="entry name" value="NAD(P)-bd_dom_sf"/>
</dbReference>
<dbReference type="Pfam" id="PF02254">
    <property type="entry name" value="TrkA_N"/>
    <property type="match status" value="1"/>
</dbReference>
<feature type="transmembrane region" description="Helical" evidence="7">
    <location>
        <begin position="355"/>
        <end position="372"/>
    </location>
</feature>
<feature type="transmembrane region" description="Helical" evidence="7">
    <location>
        <begin position="325"/>
        <end position="343"/>
    </location>
</feature>
<dbReference type="Pfam" id="PF00999">
    <property type="entry name" value="Na_H_Exchanger"/>
    <property type="match status" value="1"/>
</dbReference>
<reference evidence="10 11" key="1">
    <citation type="submission" date="2016-03" db="EMBL/GenBank/DDBJ databases">
        <title>Draft Genome Sequence of the Strain BR 10245 (Bradyrhizobium sp.) isolated from nodules of Centrolobium paraense.</title>
        <authorList>
            <person name="Simoes-Araujo J.L.Sr."/>
            <person name="Barauna A.C."/>
            <person name="Silva K."/>
            <person name="Zilli J.E."/>
        </authorList>
    </citation>
    <scope>NUCLEOTIDE SEQUENCE [LARGE SCALE GENOMIC DNA]</scope>
    <source>
        <strain evidence="10 11">BR 10245</strain>
    </source>
</reference>
<evidence type="ECO:0000313" key="11">
    <source>
        <dbReference type="Proteomes" id="UP000076959"/>
    </source>
</evidence>
<dbReference type="EMBL" id="LUUB01000092">
    <property type="protein sequence ID" value="OAF02913.1"/>
    <property type="molecule type" value="Genomic_DNA"/>
</dbReference>
<dbReference type="InterPro" id="IPR038770">
    <property type="entry name" value="Na+/solute_symporter_sf"/>
</dbReference>
<evidence type="ECO:0000313" key="10">
    <source>
        <dbReference type="EMBL" id="OAF02913.1"/>
    </source>
</evidence>
<dbReference type="RefSeq" id="WP_063705974.1">
    <property type="nucleotide sequence ID" value="NZ_LUUB01000092.1"/>
</dbReference>
<feature type="transmembrane region" description="Helical" evidence="7">
    <location>
        <begin position="175"/>
        <end position="197"/>
    </location>
</feature>
<accession>A0A176YCF9</accession>
<evidence type="ECO:0000256" key="1">
    <source>
        <dbReference type="ARBA" id="ARBA00004141"/>
    </source>
</evidence>
<dbReference type="GO" id="GO:0016020">
    <property type="term" value="C:membrane"/>
    <property type="evidence" value="ECO:0007669"/>
    <property type="project" value="UniProtKB-SubCell"/>
</dbReference>
<feature type="transmembrane region" description="Helical" evidence="7">
    <location>
        <begin position="291"/>
        <end position="313"/>
    </location>
</feature>
<dbReference type="PANTHER" id="PTHR42751:SF3">
    <property type="entry name" value="SODIUM_GLUTAMATE SYMPORTER"/>
    <property type="match status" value="1"/>
</dbReference>
<dbReference type="Gene3D" id="3.40.50.720">
    <property type="entry name" value="NAD(P)-binding Rossmann-like Domain"/>
    <property type="match status" value="1"/>
</dbReference>
<dbReference type="SUPFAM" id="SSF51735">
    <property type="entry name" value="NAD(P)-binding Rossmann-fold domains"/>
    <property type="match status" value="1"/>
</dbReference>
<evidence type="ECO:0000256" key="4">
    <source>
        <dbReference type="ARBA" id="ARBA00022692"/>
    </source>
</evidence>
<dbReference type="InterPro" id="IPR003148">
    <property type="entry name" value="RCK_N"/>
</dbReference>
<dbReference type="Proteomes" id="UP000076959">
    <property type="component" value="Unassembled WGS sequence"/>
</dbReference>
<comment type="similarity">
    <text evidence="2">Belongs to the monovalent cation:proton antiporter 2 (CPA2) transporter (TC 2.A.37) family.</text>
</comment>
<evidence type="ECO:0000256" key="2">
    <source>
        <dbReference type="ARBA" id="ARBA00005551"/>
    </source>
</evidence>
<evidence type="ECO:0000256" key="5">
    <source>
        <dbReference type="ARBA" id="ARBA00022989"/>
    </source>
</evidence>
<name>A0A176YCF9_9BRAD</name>
<keyword evidence="3" id="KW-0813">Transport</keyword>
<sequence length="576" mass="62231">MHELIRDITLCILFAWMLGLLAHFSRQPLILAYLIAGFCIGPFGAGWVKSQESISVISELGLIFMLFMIGLEIDLKKIVRAGRVILFAAGGQLLGGCLLGILFFAGIGLSLGGGHFDALYLCVACALSSTVIIVKVLYEKRELDTLPGRITLGVLVLQDIFAILFLAVQPSLANLQVSVILLSIGRVAALVAVALLVSRYVLPRLFHQIARRPELILLGALAWCFLVAETAEQLSLSREMGALIAGVSLSTFPYALDVTAKVTTLRDFFITLFFVALGMTIPVPGLSVIGLALMIAAFTVVSRLVTTFIPLYLMKQGLRASLLPAINLAQISEFSLVVIQTGVADHHIAPETANAASFAFVVLAVLSTFVMVRSDEITRWAIGPLKRIGLRDLDHGKGHAEEGHKSGHGEARRIVILGFFRAASALLAEIERQAPVLLEQITVVDFNPNVYQTLLSRGLHVIYGDISNVDTLVHAGVGKSEIIILSVPDSLLKGATNEKLVRHVRALNPNALIVATADLLADVGELYEAGASYVMVTRLSDAHELFTVIEAAQAGLLADKRTELDLRLSERREVLP</sequence>
<dbReference type="GO" id="GO:1902600">
    <property type="term" value="P:proton transmembrane transport"/>
    <property type="evidence" value="ECO:0007669"/>
    <property type="project" value="InterPro"/>
</dbReference>
<keyword evidence="4 7" id="KW-0812">Transmembrane</keyword>
<comment type="subcellular location">
    <subcellularLocation>
        <location evidence="1">Membrane</location>
        <topology evidence="1">Multi-pass membrane protein</topology>
    </subcellularLocation>
</comment>
<proteinExistence type="inferred from homology"/>
<dbReference type="OrthoDB" id="9781411at2"/>
<feature type="transmembrane region" description="Helical" evidence="7">
    <location>
        <begin position="54"/>
        <end position="73"/>
    </location>
</feature>
<feature type="domain" description="RCK N-terminal" evidence="9">
    <location>
        <begin position="414"/>
        <end position="535"/>
    </location>
</feature>
<dbReference type="PANTHER" id="PTHR42751">
    <property type="entry name" value="SODIUM/HYDROGEN EXCHANGER FAMILY/TRKA DOMAIN PROTEIN"/>
    <property type="match status" value="1"/>
</dbReference>
<dbReference type="AlphaFoldDB" id="A0A176YCF9"/>
<feature type="transmembrane region" description="Helical" evidence="7">
    <location>
        <begin position="118"/>
        <end position="138"/>
    </location>
</feature>
<evidence type="ECO:0000259" key="9">
    <source>
        <dbReference type="Pfam" id="PF02254"/>
    </source>
</evidence>
<evidence type="ECO:0000259" key="8">
    <source>
        <dbReference type="Pfam" id="PF00999"/>
    </source>
</evidence>
<organism evidence="10 11">
    <name type="scientific">Bradyrhizobium centrolobii</name>
    <dbReference type="NCBI Taxonomy" id="1505087"/>
    <lineage>
        <taxon>Bacteria</taxon>
        <taxon>Pseudomonadati</taxon>
        <taxon>Pseudomonadota</taxon>
        <taxon>Alphaproteobacteria</taxon>
        <taxon>Hyphomicrobiales</taxon>
        <taxon>Nitrobacteraceae</taxon>
        <taxon>Bradyrhizobium</taxon>
    </lineage>
</organism>
<evidence type="ECO:0000256" key="6">
    <source>
        <dbReference type="ARBA" id="ARBA00023136"/>
    </source>
</evidence>
<keyword evidence="5 7" id="KW-1133">Transmembrane helix</keyword>
<evidence type="ECO:0000256" key="3">
    <source>
        <dbReference type="ARBA" id="ARBA00022448"/>
    </source>
</evidence>
<comment type="caution">
    <text evidence="10">The sequence shown here is derived from an EMBL/GenBank/DDBJ whole genome shotgun (WGS) entry which is preliminary data.</text>
</comment>
<dbReference type="GO" id="GO:0006813">
    <property type="term" value="P:potassium ion transport"/>
    <property type="evidence" value="ECO:0007669"/>
    <property type="project" value="InterPro"/>
</dbReference>
<feature type="transmembrane region" description="Helical" evidence="7">
    <location>
        <begin position="31"/>
        <end position="48"/>
    </location>
</feature>
<keyword evidence="11" id="KW-1185">Reference proteome</keyword>
<feature type="transmembrane region" description="Helical" evidence="7">
    <location>
        <begin position="150"/>
        <end position="169"/>
    </location>
</feature>
<dbReference type="InterPro" id="IPR006153">
    <property type="entry name" value="Cation/H_exchanger_TM"/>
</dbReference>
<dbReference type="STRING" id="1505087.AYJ54_25240"/>
<keyword evidence="6 7" id="KW-0472">Membrane</keyword>
<feature type="transmembrane region" description="Helical" evidence="7">
    <location>
        <begin position="6"/>
        <end position="24"/>
    </location>
</feature>
<protein>
    <submittedName>
        <fullName evidence="10">Uncharacterized protein</fullName>
    </submittedName>
</protein>
<feature type="transmembrane region" description="Helical" evidence="7">
    <location>
        <begin position="85"/>
        <end position="112"/>
    </location>
</feature>
<feature type="transmembrane region" description="Helical" evidence="7">
    <location>
        <begin position="268"/>
        <end position="285"/>
    </location>
</feature>
<dbReference type="GO" id="GO:0015297">
    <property type="term" value="F:antiporter activity"/>
    <property type="evidence" value="ECO:0007669"/>
    <property type="project" value="InterPro"/>
</dbReference>
<evidence type="ECO:0000256" key="7">
    <source>
        <dbReference type="SAM" id="Phobius"/>
    </source>
</evidence>
<dbReference type="Gene3D" id="1.20.1530.20">
    <property type="match status" value="1"/>
</dbReference>